<dbReference type="Proteomes" id="UP000290767">
    <property type="component" value="Unassembled WGS sequence"/>
</dbReference>
<keyword evidence="2" id="KW-0238">DNA-binding</keyword>
<evidence type="ECO:0000256" key="1">
    <source>
        <dbReference type="ARBA" id="ARBA00023015"/>
    </source>
</evidence>
<comment type="caution">
    <text evidence="5">The sequence shown here is derived from an EMBL/GenBank/DDBJ whole genome shotgun (WGS) entry which is preliminary data.</text>
</comment>
<evidence type="ECO:0000313" key="5">
    <source>
        <dbReference type="EMBL" id="RXT30157.1"/>
    </source>
</evidence>
<name>A0A4Q1UG62_RHILE</name>
<gene>
    <name evidence="5" type="ORF">B5P46_01685</name>
</gene>
<dbReference type="SMART" id="SM00347">
    <property type="entry name" value="HTH_MARR"/>
    <property type="match status" value="1"/>
</dbReference>
<dbReference type="RefSeq" id="WP_129417179.1">
    <property type="nucleotide sequence ID" value="NZ_MZMU01000002.1"/>
</dbReference>
<dbReference type="InterPro" id="IPR036388">
    <property type="entry name" value="WH-like_DNA-bd_sf"/>
</dbReference>
<dbReference type="InterPro" id="IPR000835">
    <property type="entry name" value="HTH_MarR-typ"/>
</dbReference>
<dbReference type="PANTHER" id="PTHR33164">
    <property type="entry name" value="TRANSCRIPTIONAL REGULATOR, MARR FAMILY"/>
    <property type="match status" value="1"/>
</dbReference>
<dbReference type="InterPro" id="IPR036390">
    <property type="entry name" value="WH_DNA-bd_sf"/>
</dbReference>
<evidence type="ECO:0000259" key="4">
    <source>
        <dbReference type="PROSITE" id="PS50995"/>
    </source>
</evidence>
<reference evidence="5 6" key="1">
    <citation type="submission" date="2017-03" db="EMBL/GenBank/DDBJ databases">
        <authorList>
            <person name="Safronova V.I."/>
            <person name="Sazanova A.L."/>
            <person name="Chirak E.R."/>
        </authorList>
    </citation>
    <scope>NUCLEOTIDE SEQUENCE [LARGE SCALE GENOMIC DNA]</scope>
    <source>
        <strain evidence="5 6">Tri-43</strain>
    </source>
</reference>
<dbReference type="GO" id="GO:0003677">
    <property type="term" value="F:DNA binding"/>
    <property type="evidence" value="ECO:0007669"/>
    <property type="project" value="UniProtKB-KW"/>
</dbReference>
<keyword evidence="1" id="KW-0805">Transcription regulation</keyword>
<dbReference type="Pfam" id="PF12802">
    <property type="entry name" value="MarR_2"/>
    <property type="match status" value="1"/>
</dbReference>
<accession>A0A4Q1UG62</accession>
<sequence>MRSRPVIARSATDVMFCVISFSFLRFVCTEHILFSLDVYAWRIYIFAMDEKKTENVIGAMVLGLADAVLRDTENQAPEKGQAAAAIALLRHEPGMPIEQMRRALGLSHSATVRLIDRLVTDDLVVRRPSATDRRAVALHLTEAGDTRCDAILSSRFELIAKALQGLDPAERETYRLLTEKLLSNFVEDLDHAYSVCRLCDLSACPDCPVACALQDKA</sequence>
<keyword evidence="3" id="KW-0804">Transcription</keyword>
<dbReference type="InterPro" id="IPR023187">
    <property type="entry name" value="Tscrpt_reg_MarR-type_CS"/>
</dbReference>
<dbReference type="PRINTS" id="PR00598">
    <property type="entry name" value="HTHMARR"/>
</dbReference>
<dbReference type="PROSITE" id="PS50995">
    <property type="entry name" value="HTH_MARR_2"/>
    <property type="match status" value="1"/>
</dbReference>
<proteinExistence type="predicted"/>
<dbReference type="PANTHER" id="PTHR33164:SF57">
    <property type="entry name" value="MARR-FAMILY TRANSCRIPTIONAL REGULATOR"/>
    <property type="match status" value="1"/>
</dbReference>
<dbReference type="GO" id="GO:0006950">
    <property type="term" value="P:response to stress"/>
    <property type="evidence" value="ECO:0007669"/>
    <property type="project" value="TreeGrafter"/>
</dbReference>
<organism evidence="5 6">
    <name type="scientific">Rhizobium leguminosarum</name>
    <dbReference type="NCBI Taxonomy" id="384"/>
    <lineage>
        <taxon>Bacteria</taxon>
        <taxon>Pseudomonadati</taxon>
        <taxon>Pseudomonadota</taxon>
        <taxon>Alphaproteobacteria</taxon>
        <taxon>Hyphomicrobiales</taxon>
        <taxon>Rhizobiaceae</taxon>
        <taxon>Rhizobium/Agrobacterium group</taxon>
        <taxon>Rhizobium</taxon>
    </lineage>
</organism>
<dbReference type="PROSITE" id="PS01117">
    <property type="entry name" value="HTH_MARR_1"/>
    <property type="match status" value="1"/>
</dbReference>
<dbReference type="InterPro" id="IPR039422">
    <property type="entry name" value="MarR/SlyA-like"/>
</dbReference>
<dbReference type="GO" id="GO:0003700">
    <property type="term" value="F:DNA-binding transcription factor activity"/>
    <property type="evidence" value="ECO:0007669"/>
    <property type="project" value="InterPro"/>
</dbReference>
<dbReference type="AlphaFoldDB" id="A0A4Q1UG62"/>
<evidence type="ECO:0000313" key="6">
    <source>
        <dbReference type="Proteomes" id="UP000290767"/>
    </source>
</evidence>
<evidence type="ECO:0000256" key="3">
    <source>
        <dbReference type="ARBA" id="ARBA00023163"/>
    </source>
</evidence>
<dbReference type="EMBL" id="MZMU01000002">
    <property type="protein sequence ID" value="RXT30157.1"/>
    <property type="molecule type" value="Genomic_DNA"/>
</dbReference>
<dbReference type="SUPFAM" id="SSF46785">
    <property type="entry name" value="Winged helix' DNA-binding domain"/>
    <property type="match status" value="1"/>
</dbReference>
<protein>
    <recommendedName>
        <fullName evidence="4">HTH marR-type domain-containing protein</fullName>
    </recommendedName>
</protein>
<dbReference type="Gene3D" id="1.10.10.10">
    <property type="entry name" value="Winged helix-like DNA-binding domain superfamily/Winged helix DNA-binding domain"/>
    <property type="match status" value="1"/>
</dbReference>
<feature type="domain" description="HTH marR-type" evidence="4">
    <location>
        <begin position="54"/>
        <end position="183"/>
    </location>
</feature>
<evidence type="ECO:0000256" key="2">
    <source>
        <dbReference type="ARBA" id="ARBA00023125"/>
    </source>
</evidence>